<gene>
    <name evidence="2" type="ORF">E6K73_06225</name>
</gene>
<comment type="caution">
    <text evidence="2">The sequence shown here is derived from an EMBL/GenBank/DDBJ whole genome shotgun (WGS) entry which is preliminary data.</text>
</comment>
<feature type="region of interest" description="Disordered" evidence="1">
    <location>
        <begin position="71"/>
        <end position="100"/>
    </location>
</feature>
<evidence type="ECO:0000256" key="1">
    <source>
        <dbReference type="SAM" id="MobiDB-lite"/>
    </source>
</evidence>
<organism evidence="2 3">
    <name type="scientific">Eiseniibacteriota bacterium</name>
    <dbReference type="NCBI Taxonomy" id="2212470"/>
    <lineage>
        <taxon>Bacteria</taxon>
        <taxon>Candidatus Eiseniibacteriota</taxon>
    </lineage>
</organism>
<dbReference type="Pfam" id="PF05742">
    <property type="entry name" value="TANGO2"/>
    <property type="match status" value="1"/>
</dbReference>
<sequence length="288" mass="31305">MRTVCTLIIGYQALGPGSLAIAANRDEDPSRPSDPPMTLRLDPRVVGGRDRLAGGTWLAIRERRAVIAMLNRRPTIRQAPPSDRSKPTSPAAPPPPLRSRGLLTLDVASAGEAAASSSSGPFADPLASAALASAFGALRSARYAPFSLAFVAPEACWVLDHEEGREDRVQGVDPGWHVLTHQDLDDSSEPRAARLLRELRDWKPVSLDDVERGLEARLGEHTAPDPTDPSRLEPPVCIHEGRMVTVSCSVVCWTPHETRYRHVEGRPCERPFEDRSGLLYQPSRAVGG</sequence>
<dbReference type="Proteomes" id="UP000320184">
    <property type="component" value="Unassembled WGS sequence"/>
</dbReference>
<dbReference type="PANTHER" id="PTHR17985:SF8">
    <property type="entry name" value="TRANSPORT AND GOLGI ORGANIZATION PROTEIN 2 HOMOLOG"/>
    <property type="match status" value="1"/>
</dbReference>
<feature type="region of interest" description="Disordered" evidence="1">
    <location>
        <begin position="22"/>
        <end position="42"/>
    </location>
</feature>
<accession>A0A538SIU2</accession>
<dbReference type="EMBL" id="VBOT01000075">
    <property type="protein sequence ID" value="TMQ51293.1"/>
    <property type="molecule type" value="Genomic_DNA"/>
</dbReference>
<dbReference type="InterPro" id="IPR008551">
    <property type="entry name" value="TANGO2"/>
</dbReference>
<name>A0A538SIU2_UNCEI</name>
<evidence type="ECO:0000313" key="3">
    <source>
        <dbReference type="Proteomes" id="UP000320184"/>
    </source>
</evidence>
<dbReference type="PANTHER" id="PTHR17985">
    <property type="entry name" value="SER/THR-RICH PROTEIN T10 IN DGCR REGION"/>
    <property type="match status" value="1"/>
</dbReference>
<dbReference type="AlphaFoldDB" id="A0A538SIU2"/>
<reference evidence="2 3" key="1">
    <citation type="journal article" date="2019" name="Nat. Microbiol.">
        <title>Mediterranean grassland soil C-N compound turnover is dependent on rainfall and depth, and is mediated by genomically divergent microorganisms.</title>
        <authorList>
            <person name="Diamond S."/>
            <person name="Andeer P.F."/>
            <person name="Li Z."/>
            <person name="Crits-Christoph A."/>
            <person name="Burstein D."/>
            <person name="Anantharaman K."/>
            <person name="Lane K.R."/>
            <person name="Thomas B.C."/>
            <person name="Pan C."/>
            <person name="Northen T.R."/>
            <person name="Banfield J.F."/>
        </authorList>
    </citation>
    <scope>NUCLEOTIDE SEQUENCE [LARGE SCALE GENOMIC DNA]</scope>
    <source>
        <strain evidence="2">WS_3</strain>
    </source>
</reference>
<proteinExistence type="predicted"/>
<protein>
    <submittedName>
        <fullName evidence="2">NRDE family protein</fullName>
    </submittedName>
</protein>
<evidence type="ECO:0000313" key="2">
    <source>
        <dbReference type="EMBL" id="TMQ51293.1"/>
    </source>
</evidence>